<accession>A0A2P5HS94</accession>
<sequence length="178" mass="19745">MQCTHNILVLLFDIGIFATFTFFNDLQVPNSDLFSKTRPIETIFRDPWWVAACIKLIWTLKRHYEMIFTQVIVISPRFPVMLVAMALGIIFCLLDIVSVTGALGDALPTGVNPFWKLALIFKCLTDTLVLDELWTLRRESLGSGAPLVPGQDATNVKARPDGAGAGHLQPQSSVRGMV</sequence>
<dbReference type="OrthoDB" id="5420247at2759"/>
<organism evidence="3 4">
    <name type="scientific">Diaporthe helianthi</name>
    <dbReference type="NCBI Taxonomy" id="158607"/>
    <lineage>
        <taxon>Eukaryota</taxon>
        <taxon>Fungi</taxon>
        <taxon>Dikarya</taxon>
        <taxon>Ascomycota</taxon>
        <taxon>Pezizomycotina</taxon>
        <taxon>Sordariomycetes</taxon>
        <taxon>Sordariomycetidae</taxon>
        <taxon>Diaporthales</taxon>
        <taxon>Diaporthaceae</taxon>
        <taxon>Diaporthe</taxon>
    </lineage>
</organism>
<feature type="transmembrane region" description="Helical" evidence="2">
    <location>
        <begin position="7"/>
        <end position="23"/>
    </location>
</feature>
<dbReference type="Proteomes" id="UP000094444">
    <property type="component" value="Unassembled WGS sequence"/>
</dbReference>
<evidence type="ECO:0000256" key="1">
    <source>
        <dbReference type="SAM" id="MobiDB-lite"/>
    </source>
</evidence>
<feature type="region of interest" description="Disordered" evidence="1">
    <location>
        <begin position="159"/>
        <end position="178"/>
    </location>
</feature>
<evidence type="ECO:0000313" key="4">
    <source>
        <dbReference type="Proteomes" id="UP000094444"/>
    </source>
</evidence>
<evidence type="ECO:0000313" key="3">
    <source>
        <dbReference type="EMBL" id="POS73130.1"/>
    </source>
</evidence>
<evidence type="ECO:0000256" key="2">
    <source>
        <dbReference type="SAM" id="Phobius"/>
    </source>
</evidence>
<keyword evidence="4" id="KW-1185">Reference proteome</keyword>
<dbReference type="AlphaFoldDB" id="A0A2P5HS94"/>
<proteinExistence type="predicted"/>
<reference evidence="3" key="1">
    <citation type="submission" date="2017-09" db="EMBL/GenBank/DDBJ databases">
        <title>Polyketide synthases of a Diaporthe helianthi virulent isolate.</title>
        <authorList>
            <person name="Baroncelli R."/>
        </authorList>
    </citation>
    <scope>NUCLEOTIDE SEQUENCE [LARGE SCALE GENOMIC DNA]</scope>
    <source>
        <strain evidence="3">7/96</strain>
    </source>
</reference>
<name>A0A2P5HS94_DIAHE</name>
<dbReference type="PANTHER" id="PTHR42029:SF3">
    <property type="entry name" value="AN04G07800"/>
    <property type="match status" value="1"/>
</dbReference>
<dbReference type="InParanoid" id="A0A2P5HS94"/>
<keyword evidence="2" id="KW-0472">Membrane</keyword>
<dbReference type="STRING" id="158607.A0A2P5HS94"/>
<comment type="caution">
    <text evidence="3">The sequence shown here is derived from an EMBL/GenBank/DDBJ whole genome shotgun (WGS) entry which is preliminary data.</text>
</comment>
<feature type="transmembrane region" description="Helical" evidence="2">
    <location>
        <begin position="80"/>
        <end position="102"/>
    </location>
</feature>
<dbReference type="PANTHER" id="PTHR42029">
    <property type="entry name" value="AN04G07800"/>
    <property type="match status" value="1"/>
</dbReference>
<keyword evidence="2" id="KW-0812">Transmembrane</keyword>
<protein>
    <submittedName>
        <fullName evidence="3">Uncharacterized protein</fullName>
    </submittedName>
</protein>
<gene>
    <name evidence="3" type="ORF">DHEL01_v208480</name>
</gene>
<dbReference type="EMBL" id="MAVT02000857">
    <property type="protein sequence ID" value="POS73130.1"/>
    <property type="molecule type" value="Genomic_DNA"/>
</dbReference>
<feature type="compositionally biased region" description="Polar residues" evidence="1">
    <location>
        <begin position="169"/>
        <end position="178"/>
    </location>
</feature>
<keyword evidence="2" id="KW-1133">Transmembrane helix</keyword>